<dbReference type="PANTHER" id="PTHR31760:SF0">
    <property type="entry name" value="S-ADENOSYL-L-METHIONINE-DEPENDENT METHYLTRANSFERASES SUPERFAMILY PROTEIN"/>
    <property type="match status" value="1"/>
</dbReference>
<evidence type="ECO:0000256" key="3">
    <source>
        <dbReference type="ARBA" id="ARBA00022603"/>
    </source>
</evidence>
<evidence type="ECO:0000256" key="1">
    <source>
        <dbReference type="ARBA" id="ARBA00022490"/>
    </source>
</evidence>
<keyword evidence="5 6" id="KW-0949">S-adenosyl-L-methionine</keyword>
<dbReference type="Pfam" id="PF02527">
    <property type="entry name" value="GidB"/>
    <property type="match status" value="1"/>
</dbReference>
<dbReference type="AlphaFoldDB" id="A0A2Y8ZWX7"/>
<evidence type="ECO:0000256" key="6">
    <source>
        <dbReference type="HAMAP-Rule" id="MF_00074"/>
    </source>
</evidence>
<organism evidence="7 8">
    <name type="scientific">Branchiibius hedensis</name>
    <dbReference type="NCBI Taxonomy" id="672460"/>
    <lineage>
        <taxon>Bacteria</taxon>
        <taxon>Bacillati</taxon>
        <taxon>Actinomycetota</taxon>
        <taxon>Actinomycetes</taxon>
        <taxon>Micrococcales</taxon>
        <taxon>Dermacoccaceae</taxon>
        <taxon>Branchiibius</taxon>
    </lineage>
</organism>
<dbReference type="RefSeq" id="WP_109687310.1">
    <property type="nucleotide sequence ID" value="NZ_QGDN01000001.1"/>
</dbReference>
<keyword evidence="8" id="KW-1185">Reference proteome</keyword>
<proteinExistence type="inferred from homology"/>
<dbReference type="EMBL" id="UESZ01000001">
    <property type="protein sequence ID" value="SSA35798.1"/>
    <property type="molecule type" value="Genomic_DNA"/>
</dbReference>
<keyword evidence="4 6" id="KW-0808">Transferase</keyword>
<evidence type="ECO:0000313" key="8">
    <source>
        <dbReference type="Proteomes" id="UP000250028"/>
    </source>
</evidence>
<keyword evidence="1 6" id="KW-0963">Cytoplasm</keyword>
<keyword evidence="2 6" id="KW-0698">rRNA processing</keyword>
<feature type="binding site" evidence="6">
    <location>
        <position position="142"/>
    </location>
    <ligand>
        <name>S-adenosyl-L-methionine</name>
        <dbReference type="ChEBI" id="CHEBI:59789"/>
    </ligand>
</feature>
<gene>
    <name evidence="6" type="primary">rsmG</name>
    <name evidence="7" type="ORF">SAMN04489750_3170</name>
</gene>
<dbReference type="InterPro" id="IPR029063">
    <property type="entry name" value="SAM-dependent_MTases_sf"/>
</dbReference>
<reference evidence="8" key="1">
    <citation type="submission" date="2016-10" db="EMBL/GenBank/DDBJ databases">
        <authorList>
            <person name="Varghese N."/>
            <person name="Submissions S."/>
        </authorList>
    </citation>
    <scope>NUCLEOTIDE SEQUENCE [LARGE SCALE GENOMIC DNA]</scope>
    <source>
        <strain evidence="8">DSM 22951</strain>
    </source>
</reference>
<evidence type="ECO:0000256" key="4">
    <source>
        <dbReference type="ARBA" id="ARBA00022679"/>
    </source>
</evidence>
<evidence type="ECO:0000256" key="5">
    <source>
        <dbReference type="ARBA" id="ARBA00022691"/>
    </source>
</evidence>
<feature type="binding site" evidence="6">
    <location>
        <begin position="128"/>
        <end position="129"/>
    </location>
    <ligand>
        <name>S-adenosyl-L-methionine</name>
        <dbReference type="ChEBI" id="CHEBI:59789"/>
    </ligand>
</feature>
<feature type="binding site" evidence="6">
    <location>
        <position position="82"/>
    </location>
    <ligand>
        <name>S-adenosyl-L-methionine</name>
        <dbReference type="ChEBI" id="CHEBI:59789"/>
    </ligand>
</feature>
<dbReference type="EC" id="2.1.1.-" evidence="6"/>
<comment type="subcellular location">
    <subcellularLocation>
        <location evidence="6">Cytoplasm</location>
    </subcellularLocation>
</comment>
<accession>A0A2Y8ZWX7</accession>
<dbReference type="SUPFAM" id="SSF53335">
    <property type="entry name" value="S-adenosyl-L-methionine-dependent methyltransferases"/>
    <property type="match status" value="1"/>
</dbReference>
<dbReference type="NCBIfam" id="TIGR00138">
    <property type="entry name" value="rsmG_gidB"/>
    <property type="match status" value="1"/>
</dbReference>
<keyword evidence="3 6" id="KW-0489">Methyltransferase</keyword>
<dbReference type="GO" id="GO:0070043">
    <property type="term" value="F:rRNA (guanine-N7-)-methyltransferase activity"/>
    <property type="evidence" value="ECO:0007669"/>
    <property type="project" value="UniProtKB-UniRule"/>
</dbReference>
<comment type="function">
    <text evidence="6">Specifically methylates the N7 position of a guanine in 16S rRNA.</text>
</comment>
<sequence length="240" mass="25686">MVNDEPAEVPEAPEAARSYLGEQFELMSQYVGHLATSAISHGLIGPRERDTLWTRHVLNCAVLGELIEPGESVIDVGSGAGLPGLVLGISRPDLDVTLVEPLLRRSTWLSTVVADLGLTNVTVRRDRAEAVHDLQAQVVTSRAVARLDRLTGWCAPLVAAHGRVIAIKGATAYEEVAETRDSLTALGVVDTRITQCGVAVVDPPTTAVELVFGDEATIATAAKRGSGRKKQRSKNRRRQA</sequence>
<dbReference type="OrthoDB" id="9808773at2"/>
<dbReference type="PANTHER" id="PTHR31760">
    <property type="entry name" value="S-ADENOSYL-L-METHIONINE-DEPENDENT METHYLTRANSFERASES SUPERFAMILY PROTEIN"/>
    <property type="match status" value="1"/>
</dbReference>
<name>A0A2Y8ZWX7_9MICO</name>
<comment type="similarity">
    <text evidence="6">Belongs to the methyltransferase superfamily. RNA methyltransferase RsmG family.</text>
</comment>
<dbReference type="GO" id="GO:0005829">
    <property type="term" value="C:cytosol"/>
    <property type="evidence" value="ECO:0007669"/>
    <property type="project" value="TreeGrafter"/>
</dbReference>
<evidence type="ECO:0000256" key="2">
    <source>
        <dbReference type="ARBA" id="ARBA00022552"/>
    </source>
</evidence>
<dbReference type="HAMAP" id="MF_00074">
    <property type="entry name" value="16SrRNA_methyltr_G"/>
    <property type="match status" value="1"/>
</dbReference>
<dbReference type="InterPro" id="IPR003682">
    <property type="entry name" value="rRNA_ssu_MeTfrase_G"/>
</dbReference>
<feature type="binding site" evidence="6">
    <location>
        <position position="77"/>
    </location>
    <ligand>
        <name>S-adenosyl-L-methionine</name>
        <dbReference type="ChEBI" id="CHEBI:59789"/>
    </ligand>
</feature>
<comment type="caution">
    <text evidence="6">Lacks conserved residue(s) required for the propagation of feature annotation.</text>
</comment>
<evidence type="ECO:0000313" key="7">
    <source>
        <dbReference type="EMBL" id="SSA35798.1"/>
    </source>
</evidence>
<dbReference type="Gene3D" id="3.40.50.150">
    <property type="entry name" value="Vaccinia Virus protein VP39"/>
    <property type="match status" value="1"/>
</dbReference>
<protein>
    <recommendedName>
        <fullName evidence="6">Ribosomal RNA small subunit methyltransferase G</fullName>
        <ecNumber evidence="6">2.1.1.-</ecNumber>
    </recommendedName>
    <alternativeName>
        <fullName evidence="6">16S rRNA 7-methylguanosine methyltransferase</fullName>
        <shortName evidence="6">16S rRNA m7G methyltransferase</shortName>
    </alternativeName>
</protein>
<dbReference type="Proteomes" id="UP000250028">
    <property type="component" value="Unassembled WGS sequence"/>
</dbReference>